<feature type="compositionally biased region" description="Low complexity" evidence="2">
    <location>
        <begin position="276"/>
        <end position="296"/>
    </location>
</feature>
<dbReference type="NCBIfam" id="NF041144">
    <property type="entry name" value="expansin_EXLX1"/>
    <property type="match status" value="1"/>
</dbReference>
<feature type="domain" description="Expansin-like EG45" evidence="4">
    <location>
        <begin position="91"/>
        <end position="181"/>
    </location>
</feature>
<dbReference type="Pfam" id="PF03330">
    <property type="entry name" value="DPBB_1"/>
    <property type="match status" value="1"/>
</dbReference>
<comment type="caution">
    <text evidence="5">The sequence shown here is derived from an EMBL/GenBank/DDBJ whole genome shotgun (WGS) entry which is preliminary data.</text>
</comment>
<reference evidence="5 6" key="1">
    <citation type="submission" date="2019-07" db="EMBL/GenBank/DDBJ databases">
        <title>Cryptosporangium phraense sp. nov., isolated from plant litter.</title>
        <authorList>
            <person name="Suriyachadkun C."/>
        </authorList>
    </citation>
    <scope>NUCLEOTIDE SEQUENCE [LARGE SCALE GENOMIC DNA]</scope>
    <source>
        <strain evidence="5 6">A-T 5661</strain>
    </source>
</reference>
<keyword evidence="1" id="KW-0732">Signal</keyword>
<keyword evidence="3" id="KW-0472">Membrane</keyword>
<dbReference type="Gene3D" id="2.40.40.10">
    <property type="entry name" value="RlpA-like domain"/>
    <property type="match status" value="1"/>
</dbReference>
<feature type="compositionally biased region" description="Basic residues" evidence="2">
    <location>
        <begin position="11"/>
        <end position="20"/>
    </location>
</feature>
<protein>
    <recommendedName>
        <fullName evidence="4">Expansin-like EG45 domain-containing protein</fullName>
    </recommendedName>
</protein>
<name>A0A545AQC6_9ACTN</name>
<dbReference type="PANTHER" id="PTHR31836:SF21">
    <property type="entry name" value="EXPANSIN-LIKE PROTEIN 7"/>
    <property type="match status" value="1"/>
</dbReference>
<dbReference type="InterPro" id="IPR007112">
    <property type="entry name" value="Expansin/allergen_DPBB_dom"/>
</dbReference>
<dbReference type="Gene3D" id="2.60.40.760">
    <property type="entry name" value="Expansin, cellulose-binding-like domain"/>
    <property type="match status" value="1"/>
</dbReference>
<evidence type="ECO:0000256" key="2">
    <source>
        <dbReference type="SAM" id="MobiDB-lite"/>
    </source>
</evidence>
<feature type="compositionally biased region" description="Polar residues" evidence="2">
    <location>
        <begin position="321"/>
        <end position="332"/>
    </location>
</feature>
<dbReference type="SUPFAM" id="SSF50685">
    <property type="entry name" value="Barwin-like endoglucanases"/>
    <property type="match status" value="1"/>
</dbReference>
<dbReference type="Proteomes" id="UP000317982">
    <property type="component" value="Unassembled WGS sequence"/>
</dbReference>
<dbReference type="InterPro" id="IPR036749">
    <property type="entry name" value="Expansin_CBD_sf"/>
</dbReference>
<dbReference type="InterPro" id="IPR051477">
    <property type="entry name" value="Expansin_CellWall"/>
</dbReference>
<keyword evidence="6" id="KW-1185">Reference proteome</keyword>
<dbReference type="EMBL" id="VIRS01000012">
    <property type="protein sequence ID" value="TQS43514.1"/>
    <property type="molecule type" value="Genomic_DNA"/>
</dbReference>
<dbReference type="CDD" id="cd22272">
    <property type="entry name" value="DPBB_EXLX1-like"/>
    <property type="match status" value="1"/>
</dbReference>
<proteinExistence type="predicted"/>
<dbReference type="RefSeq" id="WP_142705816.1">
    <property type="nucleotide sequence ID" value="NZ_VIRS01000012.1"/>
</dbReference>
<evidence type="ECO:0000256" key="1">
    <source>
        <dbReference type="ARBA" id="ARBA00022729"/>
    </source>
</evidence>
<evidence type="ECO:0000313" key="5">
    <source>
        <dbReference type="EMBL" id="TQS43514.1"/>
    </source>
</evidence>
<keyword evidence="3" id="KW-0812">Transmembrane</keyword>
<feature type="region of interest" description="Disordered" evidence="2">
    <location>
        <begin position="263"/>
        <end position="332"/>
    </location>
</feature>
<feature type="transmembrane region" description="Helical" evidence="3">
    <location>
        <begin position="23"/>
        <end position="47"/>
    </location>
</feature>
<evidence type="ECO:0000313" key="6">
    <source>
        <dbReference type="Proteomes" id="UP000317982"/>
    </source>
</evidence>
<dbReference type="InterPro" id="IPR009009">
    <property type="entry name" value="RlpA-like_DPBB"/>
</dbReference>
<gene>
    <name evidence="5" type="ORF">FL583_17900</name>
</gene>
<evidence type="ECO:0000259" key="4">
    <source>
        <dbReference type="PROSITE" id="PS50842"/>
    </source>
</evidence>
<dbReference type="AlphaFoldDB" id="A0A545AQC6"/>
<organism evidence="5 6">
    <name type="scientific">Cryptosporangium phraense</name>
    <dbReference type="NCBI Taxonomy" id="2593070"/>
    <lineage>
        <taxon>Bacteria</taxon>
        <taxon>Bacillati</taxon>
        <taxon>Actinomycetota</taxon>
        <taxon>Actinomycetes</taxon>
        <taxon>Cryptosporangiales</taxon>
        <taxon>Cryptosporangiaceae</taxon>
        <taxon>Cryptosporangium</taxon>
    </lineage>
</organism>
<dbReference type="PROSITE" id="PS50842">
    <property type="entry name" value="EXPANSIN_EG45"/>
    <property type="match status" value="1"/>
</dbReference>
<feature type="region of interest" description="Disordered" evidence="2">
    <location>
        <begin position="1"/>
        <end position="20"/>
    </location>
</feature>
<dbReference type="PANTHER" id="PTHR31836">
    <property type="match status" value="1"/>
</dbReference>
<sequence length="332" mass="34308">MDLEPPQQQHEHHKGKRRKKRTWLAWGAPTLIGVAVLASVILVVGAMKGLSEAACAAEVRTVAMGLPAAVPQPGESHSGHTTFFDLEASGGSGCSYDGAPADGMYVALALEEFDNGAACGTYLNVTGPNGNTVRVQVIDSCGPCEVGHIDMSEKAFSRLADPDAGDVPVTYRAVANPAVPGPLKFKMNDVNEYYLAILPINHGNELTSVKVNGQSLSRQGDGYWVANNGAGGGPFTVTLTDIQGHVTTVSGVDLQSGTQSTGVYMYSGSGGGQQRSTTTTKKSSASPSAKASPTPKRTLDLPAGIGATDAPTTEAYGRPDATTTTVADPSKC</sequence>
<dbReference type="InterPro" id="IPR036908">
    <property type="entry name" value="RlpA-like_sf"/>
</dbReference>
<dbReference type="InParanoid" id="A0A545AQC6"/>
<dbReference type="OrthoDB" id="5499927at2"/>
<dbReference type="InterPro" id="IPR049818">
    <property type="entry name" value="Expansin_EXLX1-like"/>
</dbReference>
<accession>A0A545AQC6</accession>
<keyword evidence="3" id="KW-1133">Transmembrane helix</keyword>
<evidence type="ECO:0000256" key="3">
    <source>
        <dbReference type="SAM" id="Phobius"/>
    </source>
</evidence>
<dbReference type="SUPFAM" id="SSF49590">
    <property type="entry name" value="PHL pollen allergen"/>
    <property type="match status" value="1"/>
</dbReference>